<feature type="transmembrane region" description="Helical" evidence="2">
    <location>
        <begin position="619"/>
        <end position="637"/>
    </location>
</feature>
<keyword evidence="2" id="KW-0812">Transmembrane</keyword>
<feature type="transmembrane region" description="Helical" evidence="2">
    <location>
        <begin position="365"/>
        <end position="388"/>
    </location>
</feature>
<organism evidence="3 5">
    <name type="scientific">Rhizoctonia solani</name>
    <dbReference type="NCBI Taxonomy" id="456999"/>
    <lineage>
        <taxon>Eukaryota</taxon>
        <taxon>Fungi</taxon>
        <taxon>Dikarya</taxon>
        <taxon>Basidiomycota</taxon>
        <taxon>Agaricomycotina</taxon>
        <taxon>Agaricomycetes</taxon>
        <taxon>Cantharellales</taxon>
        <taxon>Ceratobasidiaceae</taxon>
        <taxon>Rhizoctonia</taxon>
    </lineage>
</organism>
<feature type="transmembrane region" description="Helical" evidence="2">
    <location>
        <begin position="337"/>
        <end position="359"/>
    </location>
</feature>
<dbReference type="EMBL" id="CAJMWY010001103">
    <property type="protein sequence ID" value="CAE6458784.1"/>
    <property type="molecule type" value="Genomic_DNA"/>
</dbReference>
<dbReference type="PANTHER" id="PTHR42101:SF1">
    <property type="entry name" value="LOW TEMPERATURE REQUIREMENT A"/>
    <property type="match status" value="1"/>
</dbReference>
<feature type="region of interest" description="Disordered" evidence="1">
    <location>
        <begin position="1"/>
        <end position="91"/>
    </location>
</feature>
<dbReference type="InterPro" id="IPR010640">
    <property type="entry name" value="Low_temperature_requirement_A"/>
</dbReference>
<evidence type="ECO:0000256" key="2">
    <source>
        <dbReference type="SAM" id="Phobius"/>
    </source>
</evidence>
<accession>A0A8H3B0M8</accession>
<keyword evidence="2" id="KW-1133">Transmembrane helix</keyword>
<dbReference type="PANTHER" id="PTHR42101">
    <property type="entry name" value="CHROMOSOME 16, WHOLE GENOME SHOTGUN SEQUENCE"/>
    <property type="match status" value="1"/>
</dbReference>
<feature type="transmembrane region" description="Helical" evidence="2">
    <location>
        <begin position="400"/>
        <end position="418"/>
    </location>
</feature>
<dbReference type="AlphaFoldDB" id="A0A8H3B0M8"/>
<dbReference type="Pfam" id="PF06772">
    <property type="entry name" value="LtrA"/>
    <property type="match status" value="1"/>
</dbReference>
<reference evidence="3" key="1">
    <citation type="submission" date="2021-01" db="EMBL/GenBank/DDBJ databases">
        <authorList>
            <person name="Kaushik A."/>
        </authorList>
    </citation>
    <scope>NUCLEOTIDE SEQUENCE</scope>
    <source>
        <strain evidence="3">AG4-R118</strain>
        <strain evidence="4">AG4-RS23</strain>
    </source>
</reference>
<feature type="transmembrane region" description="Helical" evidence="2">
    <location>
        <begin position="136"/>
        <end position="157"/>
    </location>
</feature>
<feature type="transmembrane region" description="Helical" evidence="2">
    <location>
        <begin position="164"/>
        <end position="182"/>
    </location>
</feature>
<feature type="transmembrane region" description="Helical" evidence="2">
    <location>
        <begin position="223"/>
        <end position="242"/>
    </location>
</feature>
<evidence type="ECO:0000256" key="1">
    <source>
        <dbReference type="SAM" id="MobiDB-lite"/>
    </source>
</evidence>
<dbReference type="Proteomes" id="UP000663861">
    <property type="component" value="Unassembled WGS sequence"/>
</dbReference>
<evidence type="ECO:0000313" key="4">
    <source>
        <dbReference type="EMBL" id="CAE6458784.1"/>
    </source>
</evidence>
<name>A0A8H3B0M8_9AGAM</name>
<evidence type="ECO:0000313" key="3">
    <source>
        <dbReference type="EMBL" id="CAE6444826.1"/>
    </source>
</evidence>
<protein>
    <submittedName>
        <fullName evidence="3">Uncharacterized protein</fullName>
    </submittedName>
</protein>
<keyword evidence="2" id="KW-0472">Membrane</keyword>
<dbReference type="EMBL" id="CAJMWX010001020">
    <property type="protein sequence ID" value="CAE6444826.1"/>
    <property type="molecule type" value="Genomic_DNA"/>
</dbReference>
<proteinExistence type="predicted"/>
<gene>
    <name evidence="3" type="ORF">RDB_LOCUS56487</name>
    <name evidence="4" type="ORF">RDB_LOCUS65671</name>
</gene>
<feature type="transmembrane region" description="Helical" evidence="2">
    <location>
        <begin position="263"/>
        <end position="285"/>
    </location>
</feature>
<feature type="transmembrane region" description="Helical" evidence="2">
    <location>
        <begin position="580"/>
        <end position="598"/>
    </location>
</feature>
<feature type="transmembrane region" description="Helical" evidence="2">
    <location>
        <begin position="657"/>
        <end position="683"/>
    </location>
</feature>
<feature type="transmembrane region" description="Helical" evidence="2">
    <location>
        <begin position="297"/>
        <end position="316"/>
    </location>
</feature>
<dbReference type="Proteomes" id="UP000663888">
    <property type="component" value="Unassembled WGS sequence"/>
</dbReference>
<sequence length="691" mass="77930">MSQKQSDLFQHVNTPPNPDNNPSLWEHRLRQRRPLSLNPFVNEAPSSSDNESAAIGATTAISPQSFGVEDPQKASSTDSSSDEELFKGKPNHDVEWGEQIPSWLNLASEIFYDLAWTATFSSLTSNNQFREPWDSISYIVFFIIAWWMWVSQVLYNVDFYSNDWFHLLFMFLQLLVFGALAATTRGFDVSNYILHSPGSTDLHPYDIMTIEPERYKAERLTKVSLRVIMLVVALSRTFLLIQHLRVLVYAKLTSKEGRFPRRLLITPVGLVISIGLMFGSFSITINKWGLEPDGAKIKYALWGIAILVEMIAHVIRTQLEINQGVRLRSHGSIAARLCDITTIIIGEGINAIAGTFYAILQAPGFSGPTGAGVVCCAIIVFFLVYLYFEGAAPLKTVRRRAAWVMMHLPWLLSVILLLEGVKNQLLLSSFLNSALHIMLKLLDTIGSLADMAEDTDLNQLMRPLLLQAGLSWEEQAEDLLALVNTTVVDGMSEEAMDVAQQDATGVWLLRILLSTSLNSYLTFMDNGTISDDNYSAIRKYQNDYNFTLEDLRALQANTSMPQYGQIFEDLISSSLVNARYIMAMCGCTFITLASLNLIQSWPRDRFQWASIFSRYAMGIVMLFLLLLNIGEIQRWLVWDDSEAARRAAVFNWVDTNWVLPTIALAYVIQFIVDTALVYASAWYSRKAICQK</sequence>
<feature type="compositionally biased region" description="Polar residues" evidence="1">
    <location>
        <begin position="1"/>
        <end position="14"/>
    </location>
</feature>
<evidence type="ECO:0000313" key="5">
    <source>
        <dbReference type="Proteomes" id="UP000663888"/>
    </source>
</evidence>
<comment type="caution">
    <text evidence="3">The sequence shown here is derived from an EMBL/GenBank/DDBJ whole genome shotgun (WGS) entry which is preliminary data.</text>
</comment>